<evidence type="ECO:0000256" key="1">
    <source>
        <dbReference type="ARBA" id="ARBA00022553"/>
    </source>
</evidence>
<dbReference type="AlphaFoldDB" id="K1QHI2"/>
<dbReference type="NCBIfam" id="TIGR01649">
    <property type="entry name" value="hnRNP-L_PTB"/>
    <property type="match status" value="1"/>
</dbReference>
<dbReference type="GO" id="GO:0006397">
    <property type="term" value="P:mRNA processing"/>
    <property type="evidence" value="ECO:0007669"/>
    <property type="project" value="InterPro"/>
</dbReference>
<evidence type="ECO:0000256" key="5">
    <source>
        <dbReference type="SAM" id="MobiDB-lite"/>
    </source>
</evidence>
<organism evidence="7">
    <name type="scientific">Magallana gigas</name>
    <name type="common">Pacific oyster</name>
    <name type="synonym">Crassostrea gigas</name>
    <dbReference type="NCBI Taxonomy" id="29159"/>
    <lineage>
        <taxon>Eukaryota</taxon>
        <taxon>Metazoa</taxon>
        <taxon>Spiralia</taxon>
        <taxon>Lophotrochozoa</taxon>
        <taxon>Mollusca</taxon>
        <taxon>Bivalvia</taxon>
        <taxon>Autobranchia</taxon>
        <taxon>Pteriomorphia</taxon>
        <taxon>Ostreida</taxon>
        <taxon>Ostreoidea</taxon>
        <taxon>Ostreidae</taxon>
        <taxon>Magallana</taxon>
    </lineage>
</organism>
<feature type="domain" description="RRM" evidence="6">
    <location>
        <begin position="462"/>
        <end position="551"/>
    </location>
</feature>
<dbReference type="HOGENOM" id="CLU_015171_0_0_1"/>
<evidence type="ECO:0000313" key="7">
    <source>
        <dbReference type="EMBL" id="EKC28300.1"/>
    </source>
</evidence>
<dbReference type="GO" id="GO:1990904">
    <property type="term" value="C:ribonucleoprotein complex"/>
    <property type="evidence" value="ECO:0007669"/>
    <property type="project" value="UniProtKB-KW"/>
</dbReference>
<feature type="compositionally biased region" description="Gly residues" evidence="5">
    <location>
        <begin position="245"/>
        <end position="257"/>
    </location>
</feature>
<dbReference type="SUPFAM" id="SSF54928">
    <property type="entry name" value="RNA-binding domain, RBD"/>
    <property type="match status" value="3"/>
</dbReference>
<evidence type="ECO:0000256" key="3">
    <source>
        <dbReference type="ARBA" id="ARBA00022884"/>
    </source>
</evidence>
<keyword evidence="9" id="KW-1185">Reference proteome</keyword>
<feature type="domain" description="RRM" evidence="6">
    <location>
        <begin position="342"/>
        <end position="416"/>
    </location>
</feature>
<reference evidence="8" key="2">
    <citation type="submission" date="2022-08" db="UniProtKB">
        <authorList>
            <consortium name="EnsemblMetazoa"/>
        </authorList>
    </citation>
    <scope>IDENTIFICATION</scope>
    <source>
        <strain evidence="8">05x7-T-G4-1.051#20</strain>
    </source>
</reference>
<dbReference type="CDD" id="cd12424">
    <property type="entry name" value="RRM3_hnRNPL_like"/>
    <property type="match status" value="1"/>
</dbReference>
<dbReference type="OrthoDB" id="302770at2759"/>
<feature type="compositionally biased region" description="Low complexity" evidence="5">
    <location>
        <begin position="233"/>
        <end position="244"/>
    </location>
</feature>
<feature type="compositionally biased region" description="Basic and acidic residues" evidence="5">
    <location>
        <begin position="1"/>
        <end position="23"/>
    </location>
</feature>
<feature type="compositionally biased region" description="Polar residues" evidence="5">
    <location>
        <begin position="209"/>
        <end position="219"/>
    </location>
</feature>
<feature type="region of interest" description="Disordered" evidence="5">
    <location>
        <begin position="284"/>
        <end position="335"/>
    </location>
</feature>
<dbReference type="SMART" id="SM00360">
    <property type="entry name" value="RRM"/>
    <property type="match status" value="4"/>
</dbReference>
<dbReference type="Pfam" id="PF13893">
    <property type="entry name" value="RRM_5"/>
    <property type="match status" value="2"/>
</dbReference>
<keyword evidence="1" id="KW-0597">Phosphoprotein</keyword>
<dbReference type="FunFam" id="3.30.70.330:FF:000072">
    <property type="entry name" value="heterogeneous nuclear ribonucleoprotein L isoform X1"/>
    <property type="match status" value="1"/>
</dbReference>
<evidence type="ECO:0000313" key="9">
    <source>
        <dbReference type="Proteomes" id="UP000005408"/>
    </source>
</evidence>
<gene>
    <name evidence="7" type="ORF">CGI_10021606</name>
</gene>
<dbReference type="PANTHER" id="PTHR15592">
    <property type="entry name" value="MATRIN 3/NUCLEAR PROTEIN 220-RELATED"/>
    <property type="match status" value="1"/>
</dbReference>
<feature type="region of interest" description="Disordered" evidence="5">
    <location>
        <begin position="1"/>
        <end position="28"/>
    </location>
</feature>
<dbReference type="InterPro" id="IPR055204">
    <property type="entry name" value="HNRNPL_RRM"/>
</dbReference>
<reference evidence="7" key="1">
    <citation type="journal article" date="2012" name="Nature">
        <title>The oyster genome reveals stress adaptation and complexity of shell formation.</title>
        <authorList>
            <person name="Zhang G."/>
            <person name="Fang X."/>
            <person name="Guo X."/>
            <person name="Li L."/>
            <person name="Luo R."/>
            <person name="Xu F."/>
            <person name="Yang P."/>
            <person name="Zhang L."/>
            <person name="Wang X."/>
            <person name="Qi H."/>
            <person name="Xiong Z."/>
            <person name="Que H."/>
            <person name="Xie Y."/>
            <person name="Holland P.W."/>
            <person name="Paps J."/>
            <person name="Zhu Y."/>
            <person name="Wu F."/>
            <person name="Chen Y."/>
            <person name="Wang J."/>
            <person name="Peng C."/>
            <person name="Meng J."/>
            <person name="Yang L."/>
            <person name="Liu J."/>
            <person name="Wen B."/>
            <person name="Zhang N."/>
            <person name="Huang Z."/>
            <person name="Zhu Q."/>
            <person name="Feng Y."/>
            <person name="Mount A."/>
            <person name="Hedgecock D."/>
            <person name="Xu Z."/>
            <person name="Liu Y."/>
            <person name="Domazet-Loso T."/>
            <person name="Du Y."/>
            <person name="Sun X."/>
            <person name="Zhang S."/>
            <person name="Liu B."/>
            <person name="Cheng P."/>
            <person name="Jiang X."/>
            <person name="Li J."/>
            <person name="Fan D."/>
            <person name="Wang W."/>
            <person name="Fu W."/>
            <person name="Wang T."/>
            <person name="Wang B."/>
            <person name="Zhang J."/>
            <person name="Peng Z."/>
            <person name="Li Y."/>
            <person name="Li N."/>
            <person name="Wang J."/>
            <person name="Chen M."/>
            <person name="He Y."/>
            <person name="Tan F."/>
            <person name="Song X."/>
            <person name="Zheng Q."/>
            <person name="Huang R."/>
            <person name="Yang H."/>
            <person name="Du X."/>
            <person name="Chen L."/>
            <person name="Yang M."/>
            <person name="Gaffney P.M."/>
            <person name="Wang S."/>
            <person name="Luo L."/>
            <person name="She Z."/>
            <person name="Ming Y."/>
            <person name="Huang W."/>
            <person name="Zhang S."/>
            <person name="Huang B."/>
            <person name="Zhang Y."/>
            <person name="Qu T."/>
            <person name="Ni P."/>
            <person name="Miao G."/>
            <person name="Wang J."/>
            <person name="Wang Q."/>
            <person name="Steinberg C.E."/>
            <person name="Wang H."/>
            <person name="Li N."/>
            <person name="Qian L."/>
            <person name="Zhang G."/>
            <person name="Li Y."/>
            <person name="Yang H."/>
            <person name="Liu X."/>
            <person name="Wang J."/>
            <person name="Yin Y."/>
            <person name="Wang J."/>
        </authorList>
    </citation>
    <scope>NUCLEOTIDE SEQUENCE [LARGE SCALE GENOMIC DNA]</scope>
    <source>
        <strain evidence="7">05x7-T-G4-1.051#20</strain>
    </source>
</reference>
<evidence type="ECO:0000259" key="6">
    <source>
        <dbReference type="PROSITE" id="PS50102"/>
    </source>
</evidence>
<dbReference type="OMA" id="LSMMNHY"/>
<dbReference type="CDD" id="cd12694">
    <property type="entry name" value="RRM2_hnRNPL_like"/>
    <property type="match status" value="1"/>
</dbReference>
<evidence type="ECO:0000256" key="4">
    <source>
        <dbReference type="PROSITE-ProRule" id="PRU00176"/>
    </source>
</evidence>
<dbReference type="InterPro" id="IPR021790">
    <property type="entry name" value="PTBP1-like_RRM2"/>
</dbReference>
<dbReference type="PROSITE" id="PS50102">
    <property type="entry name" value="RRM"/>
    <property type="match status" value="4"/>
</dbReference>
<dbReference type="CDD" id="cd12689">
    <property type="entry name" value="RRM1_hnRNPL_like"/>
    <property type="match status" value="1"/>
</dbReference>
<keyword evidence="2" id="KW-0677">Repeat</keyword>
<dbReference type="Pfam" id="PF22976">
    <property type="entry name" value="RRM_10"/>
    <property type="match status" value="1"/>
</dbReference>
<dbReference type="InterPro" id="IPR006536">
    <property type="entry name" value="HnRNP-L/PTB"/>
</dbReference>
<dbReference type="EMBL" id="JH818141">
    <property type="protein sequence ID" value="EKC28300.1"/>
    <property type="molecule type" value="Genomic_DNA"/>
</dbReference>
<dbReference type="Proteomes" id="UP000005408">
    <property type="component" value="Unassembled WGS sequence"/>
</dbReference>
<dbReference type="GO" id="GO:0005634">
    <property type="term" value="C:nucleus"/>
    <property type="evidence" value="ECO:0007669"/>
    <property type="project" value="InterPro"/>
</dbReference>
<keyword evidence="3 4" id="KW-0694">RNA-binding</keyword>
<accession>K1QHI2</accession>
<dbReference type="FunCoup" id="K1QHI2">
    <property type="interactions" value="1563"/>
</dbReference>
<evidence type="ECO:0000256" key="2">
    <source>
        <dbReference type="ARBA" id="ARBA00022737"/>
    </source>
</evidence>
<feature type="region of interest" description="Disordered" evidence="5">
    <location>
        <begin position="209"/>
        <end position="267"/>
    </location>
</feature>
<keyword evidence="7" id="KW-0687">Ribonucleoprotein</keyword>
<dbReference type="InterPro" id="IPR012677">
    <property type="entry name" value="Nucleotide-bd_a/b_plait_sf"/>
</dbReference>
<dbReference type="CDD" id="cd12427">
    <property type="entry name" value="RRM4_hnRNPL_like"/>
    <property type="match status" value="1"/>
</dbReference>
<feature type="domain" description="RRM" evidence="6">
    <location>
        <begin position="29"/>
        <end position="103"/>
    </location>
</feature>
<dbReference type="Pfam" id="PF11835">
    <property type="entry name" value="RRM_8"/>
    <property type="match status" value="1"/>
</dbReference>
<dbReference type="KEGG" id="crg:105345481"/>
<proteinExistence type="predicted"/>
<name>K1QHI2_MAGGI</name>
<dbReference type="EnsemblMetazoa" id="G3457.7">
    <property type="protein sequence ID" value="G3457.7:cds"/>
    <property type="gene ID" value="G3457"/>
</dbReference>
<dbReference type="Gene3D" id="3.30.70.330">
    <property type="match status" value="4"/>
</dbReference>
<dbReference type="InterPro" id="IPR035979">
    <property type="entry name" value="RBD_domain_sf"/>
</dbReference>
<feature type="domain" description="RRM" evidence="6">
    <location>
        <begin position="120"/>
        <end position="197"/>
    </location>
</feature>
<evidence type="ECO:0000313" key="8">
    <source>
        <dbReference type="EnsemblMetazoa" id="G3457.7:cds"/>
    </source>
</evidence>
<sequence>MASGYEDHASKRMRMDKSSEDPIKPSPSPVVHVRGLYDNIMERDLTRAVQQFGNVSCVVLMPKKHQALIEFEDISGATNCVNYSNENQIFVAGQPAYFNYSTSQRIQRPGPKEENKQTNHILLFTILNPQYPVTVDIMHTICSPYGQVVRIVIFRKSGMQSMVEFDDVESAKRAKQALNGADIYSDCNTLKIEYAKTDKLNVFKNDQSSWDYTNPNLNSEAAPPRNMPLLPEPSGGFPPSNRRPGPGGQGGFGGYGREAGQTQGYQGYQGGGYGAGMYDQGDGFSQGYGGMPQRQAGYGQEGFGRKPGPPPPMHEDGGYGRPMPPHGYQDQGGPPGAMIQGAVLMVYGLNPEHVNCDRLFNVFCLYGNVARVKFLKSKEGSAMIQMGDSLAVERSIQNLSHVTLFGSKLTLAVSKQAFLQDVPNPYELPDGTPSFKDFMGSRNNRYANPEQASKNRIMAPTKVLHYFNVPPELSEKVLEEVFTNMGAECPEKIKQFPATSARSSSGLVQFKDTEEAVNALALANHASIPNPSGKSPYVMKLCFSGSPIGGR</sequence>
<dbReference type="InterPro" id="IPR000504">
    <property type="entry name" value="RRM_dom"/>
</dbReference>
<protein>
    <submittedName>
        <fullName evidence="7 8">Heterogeneous nuclear ribonucleoprotein L</fullName>
    </submittedName>
</protein>
<dbReference type="GO" id="GO:0003723">
    <property type="term" value="F:RNA binding"/>
    <property type="evidence" value="ECO:0007669"/>
    <property type="project" value="UniProtKB-UniRule"/>
</dbReference>